<feature type="region of interest" description="Disordered" evidence="1">
    <location>
        <begin position="209"/>
        <end position="230"/>
    </location>
</feature>
<organism evidence="2 3">
    <name type="scientific">Hibiscus sabdariffa</name>
    <name type="common">roselle</name>
    <dbReference type="NCBI Taxonomy" id="183260"/>
    <lineage>
        <taxon>Eukaryota</taxon>
        <taxon>Viridiplantae</taxon>
        <taxon>Streptophyta</taxon>
        <taxon>Embryophyta</taxon>
        <taxon>Tracheophyta</taxon>
        <taxon>Spermatophyta</taxon>
        <taxon>Magnoliopsida</taxon>
        <taxon>eudicotyledons</taxon>
        <taxon>Gunneridae</taxon>
        <taxon>Pentapetalae</taxon>
        <taxon>rosids</taxon>
        <taxon>malvids</taxon>
        <taxon>Malvales</taxon>
        <taxon>Malvaceae</taxon>
        <taxon>Malvoideae</taxon>
        <taxon>Hibiscus</taxon>
    </lineage>
</organism>
<comment type="caution">
    <text evidence="2">The sequence shown here is derived from an EMBL/GenBank/DDBJ whole genome shotgun (WGS) entry which is preliminary data.</text>
</comment>
<feature type="region of interest" description="Disordered" evidence="1">
    <location>
        <begin position="29"/>
        <end position="59"/>
    </location>
</feature>
<sequence length="331" mass="36370">MQLGSTELCPSGRLPDKVINVDILTPLERPGSPFSEEIQRASKRGKNHASYSPNLLSPRQNERADFDTSMMEIGEVHNNKDSARYMGDLDTGVHPSFRDILAGKESQIAPRPAVEDLDVEEELYKPWMQATNRRRRATNSLKTSMNAVNSGKQPLTDKLGGSRFHVLAAIDRDVVEVSDEMDIQGDLDILKEREIDAHMLHGQPLELNVGESSKEGTHNESTILPSGGSKPGFDTTCLAENNLEALRDSEEMILNKALVVASKEKVVMSSSNLDTNNHSVVCVIEKNGKLPMQAKSGRILHVSLTNGKATGKNLSTGKNSPRNVSKKKNHQ</sequence>
<name>A0ABR2S4A1_9ROSI</name>
<evidence type="ECO:0000313" key="3">
    <source>
        <dbReference type="Proteomes" id="UP001396334"/>
    </source>
</evidence>
<accession>A0ABR2S4A1</accession>
<dbReference type="Proteomes" id="UP001396334">
    <property type="component" value="Unassembled WGS sequence"/>
</dbReference>
<reference evidence="2 3" key="1">
    <citation type="journal article" date="2024" name="G3 (Bethesda)">
        <title>Genome assembly of Hibiscus sabdariffa L. provides insights into metabolisms of medicinal natural products.</title>
        <authorList>
            <person name="Kim T."/>
        </authorList>
    </citation>
    <scope>NUCLEOTIDE SEQUENCE [LARGE SCALE GENOMIC DNA]</scope>
    <source>
        <strain evidence="2">TK-2024</strain>
        <tissue evidence="2">Old leaves</tissue>
    </source>
</reference>
<feature type="compositionally biased region" description="Polar residues" evidence="1">
    <location>
        <begin position="49"/>
        <end position="59"/>
    </location>
</feature>
<dbReference type="EMBL" id="JBBPBN010000017">
    <property type="protein sequence ID" value="KAK9020067.1"/>
    <property type="molecule type" value="Genomic_DNA"/>
</dbReference>
<evidence type="ECO:0000313" key="2">
    <source>
        <dbReference type="EMBL" id="KAK9020067.1"/>
    </source>
</evidence>
<proteinExistence type="predicted"/>
<feature type="region of interest" description="Disordered" evidence="1">
    <location>
        <begin position="305"/>
        <end position="331"/>
    </location>
</feature>
<gene>
    <name evidence="2" type="ORF">V6N11_054561</name>
</gene>
<evidence type="ECO:0000256" key="1">
    <source>
        <dbReference type="SAM" id="MobiDB-lite"/>
    </source>
</evidence>
<keyword evidence="3" id="KW-1185">Reference proteome</keyword>
<protein>
    <submittedName>
        <fullName evidence="2">Uncharacterized protein</fullName>
    </submittedName>
</protein>
<feature type="compositionally biased region" description="Polar residues" evidence="1">
    <location>
        <begin position="305"/>
        <end position="323"/>
    </location>
</feature>